<dbReference type="InterPro" id="IPR004879">
    <property type="entry name" value="Ssp411-like_TRX"/>
</dbReference>
<keyword evidence="2" id="KW-1185">Reference proteome</keyword>
<evidence type="ECO:0000259" key="1">
    <source>
        <dbReference type="Pfam" id="PF03190"/>
    </source>
</evidence>
<dbReference type="PIRSF" id="PIRSF006402">
    <property type="entry name" value="UCP006402_thioredoxin"/>
    <property type="match status" value="1"/>
</dbReference>
<gene>
    <name evidence="3" type="primary">LOC100902362</name>
</gene>
<dbReference type="InterPro" id="IPR008928">
    <property type="entry name" value="6-hairpin_glycosidase_sf"/>
</dbReference>
<name>A0AAJ6QVZ1_9ACAR</name>
<dbReference type="KEGG" id="goe:100902362"/>
<dbReference type="SUPFAM" id="SSF52833">
    <property type="entry name" value="Thioredoxin-like"/>
    <property type="match status" value="1"/>
</dbReference>
<feature type="domain" description="Spermatogenesis-associated protein 20-like TRX" evidence="1">
    <location>
        <begin position="9"/>
        <end position="171"/>
    </location>
</feature>
<dbReference type="RefSeq" id="XP_003745636.1">
    <property type="nucleotide sequence ID" value="XM_003745588.2"/>
</dbReference>
<dbReference type="InterPro" id="IPR024705">
    <property type="entry name" value="Ssp411"/>
</dbReference>
<dbReference type="AlphaFoldDB" id="A0AAJ6QVZ1"/>
<reference evidence="3" key="1">
    <citation type="submission" date="2025-08" db="UniProtKB">
        <authorList>
            <consortium name="RefSeq"/>
        </authorList>
    </citation>
    <scope>IDENTIFICATION</scope>
</reference>
<proteinExistence type="predicted"/>
<sequence length="728" mass="82948">MAFGGSPVNRLVNERSPYLLQHAHNPVAWFSWEDEAFEAARRDNKLIFLSIGYSTCHWCHVMERESFENEEVAKILNDRYVSIKVDREERPDIDKIYMTYVQVTSGHSGWPLSVWLTPELKPIFGGTYFPPEDNQYGLAGFKTILLMLDDKWHSSKNEKIKADSDRITAMLARASNLRENLEAAESFQPSQCIKDCSLILQKHLIGFVKEPRFPQCVNGNFYMNLFHFQNNRMGVDIVERQLKEMATGGIHDHLGGGFHRYTVDAAWQVPHFEKMLYDQAQILALYCSYLRMPGIKPEIASFFGGVATGIADYVMRDLSHPQGGFYSAEDADSLESFDSSDHKKEGAFYVWTMAEIQKILSKKEAKVFCEFFGVDEQGNVDPHHDAQGELLNQNTLFYRYPDSYDQNINDMAKVIDLEDGDPLDEILESAKRKLLQRRLESRPRPHLDNKIVSAWNGLMIAALAKASVVLKRPAYAERALKAVDFIRANLFDRENQRLYRSAYTEGEGDAARVEQLEKPIPGVLEDYAFVISGLLQLYDATLDEQLLLFAKILQDSQNRQFWDETNGGYFLFSGGGSNIIYVLKDDHDGAEPSANSVSIANLIRLYHIFDHEPYRTKANKTVKLFAERLSKVPIALPEMVSSLMYLVEPPTKIILSAEDDEISDFKRVCDEEARGFSIVFAARSVSELGFTKEQYPAVNGEVTAYVCKDLSCLPPINDIDDLRRELQR</sequence>
<dbReference type="PANTHER" id="PTHR42899:SF1">
    <property type="entry name" value="SPERMATOGENESIS-ASSOCIATED PROTEIN 20"/>
    <property type="match status" value="1"/>
</dbReference>
<dbReference type="InterPro" id="IPR012341">
    <property type="entry name" value="6hp_glycosidase-like_sf"/>
</dbReference>
<dbReference type="Pfam" id="PF03190">
    <property type="entry name" value="Thioredox_DsbH"/>
    <property type="match status" value="1"/>
</dbReference>
<dbReference type="Gene3D" id="1.50.10.10">
    <property type="match status" value="1"/>
</dbReference>
<dbReference type="Proteomes" id="UP000694867">
    <property type="component" value="Unplaced"/>
</dbReference>
<protein>
    <submittedName>
        <fullName evidence="3">Spermatogenesis-associated protein 20</fullName>
    </submittedName>
</protein>
<dbReference type="CDD" id="cd02955">
    <property type="entry name" value="SSP411"/>
    <property type="match status" value="1"/>
</dbReference>
<evidence type="ECO:0000313" key="2">
    <source>
        <dbReference type="Proteomes" id="UP000694867"/>
    </source>
</evidence>
<dbReference type="PANTHER" id="PTHR42899">
    <property type="entry name" value="SPERMATOGENESIS-ASSOCIATED PROTEIN 20"/>
    <property type="match status" value="1"/>
</dbReference>
<dbReference type="GeneID" id="100902362"/>
<organism evidence="2 3">
    <name type="scientific">Galendromus occidentalis</name>
    <name type="common">western predatory mite</name>
    <dbReference type="NCBI Taxonomy" id="34638"/>
    <lineage>
        <taxon>Eukaryota</taxon>
        <taxon>Metazoa</taxon>
        <taxon>Ecdysozoa</taxon>
        <taxon>Arthropoda</taxon>
        <taxon>Chelicerata</taxon>
        <taxon>Arachnida</taxon>
        <taxon>Acari</taxon>
        <taxon>Parasitiformes</taxon>
        <taxon>Mesostigmata</taxon>
        <taxon>Gamasina</taxon>
        <taxon>Phytoseioidea</taxon>
        <taxon>Phytoseiidae</taxon>
        <taxon>Typhlodrominae</taxon>
        <taxon>Galendromus</taxon>
    </lineage>
</organism>
<dbReference type="InterPro" id="IPR036249">
    <property type="entry name" value="Thioredoxin-like_sf"/>
</dbReference>
<accession>A0AAJ6QVZ1</accession>
<dbReference type="Gene3D" id="3.40.30.10">
    <property type="entry name" value="Glutaredoxin"/>
    <property type="match status" value="1"/>
</dbReference>
<evidence type="ECO:0000313" key="3">
    <source>
        <dbReference type="RefSeq" id="XP_003745636.1"/>
    </source>
</evidence>
<dbReference type="GO" id="GO:0005975">
    <property type="term" value="P:carbohydrate metabolic process"/>
    <property type="evidence" value="ECO:0007669"/>
    <property type="project" value="InterPro"/>
</dbReference>
<dbReference type="SUPFAM" id="SSF48208">
    <property type="entry name" value="Six-hairpin glycosidases"/>
    <property type="match status" value="1"/>
</dbReference>